<feature type="transmembrane region" description="Helical" evidence="7">
    <location>
        <begin position="305"/>
        <end position="325"/>
    </location>
</feature>
<comment type="subcellular location">
    <subcellularLocation>
        <location evidence="1">Cell membrane</location>
        <topology evidence="1">Multi-pass membrane protein</topology>
    </subcellularLocation>
</comment>
<evidence type="ECO:0000256" key="1">
    <source>
        <dbReference type="ARBA" id="ARBA00004651"/>
    </source>
</evidence>
<dbReference type="PANTHER" id="PTHR43414">
    <property type="entry name" value="MULTIDRUG RESISTANCE PROTEIN MDTG"/>
    <property type="match status" value="1"/>
</dbReference>
<feature type="transmembrane region" description="Helical" evidence="7">
    <location>
        <begin position="375"/>
        <end position="403"/>
    </location>
</feature>
<gene>
    <name evidence="9" type="ORF">RAK27_01135</name>
</gene>
<feature type="transmembrane region" description="Helical" evidence="7">
    <location>
        <begin position="121"/>
        <end position="142"/>
    </location>
</feature>
<dbReference type="PANTHER" id="PTHR43414:SF6">
    <property type="entry name" value="MULTIDRUG RESISTANCE PROTEIN MDTG"/>
    <property type="match status" value="1"/>
</dbReference>
<organism evidence="9 10">
    <name type="scientific">Carnobacterium maltaromaticum</name>
    <name type="common">Carnobacterium piscicola</name>
    <dbReference type="NCBI Taxonomy" id="2751"/>
    <lineage>
        <taxon>Bacteria</taxon>
        <taxon>Bacillati</taxon>
        <taxon>Bacillota</taxon>
        <taxon>Bacilli</taxon>
        <taxon>Lactobacillales</taxon>
        <taxon>Carnobacteriaceae</taxon>
        <taxon>Carnobacterium</taxon>
    </lineage>
</organism>
<feature type="transmembrane region" description="Helical" evidence="7">
    <location>
        <begin position="28"/>
        <end position="51"/>
    </location>
</feature>
<keyword evidence="2" id="KW-0813">Transport</keyword>
<dbReference type="GO" id="GO:0005886">
    <property type="term" value="C:plasma membrane"/>
    <property type="evidence" value="ECO:0007669"/>
    <property type="project" value="UniProtKB-SubCell"/>
</dbReference>
<dbReference type="PRINTS" id="PR01035">
    <property type="entry name" value="TCRTETA"/>
</dbReference>
<evidence type="ECO:0000313" key="9">
    <source>
        <dbReference type="EMBL" id="MDZ5757256.1"/>
    </source>
</evidence>
<keyword evidence="3" id="KW-1003">Cell membrane</keyword>
<feature type="transmembrane region" description="Helical" evidence="7">
    <location>
        <begin position="227"/>
        <end position="245"/>
    </location>
</feature>
<evidence type="ECO:0000256" key="2">
    <source>
        <dbReference type="ARBA" id="ARBA00022448"/>
    </source>
</evidence>
<evidence type="ECO:0000256" key="6">
    <source>
        <dbReference type="ARBA" id="ARBA00023136"/>
    </source>
</evidence>
<comment type="caution">
    <text evidence="9">The sequence shown here is derived from an EMBL/GenBank/DDBJ whole genome shotgun (WGS) entry which is preliminary data.</text>
</comment>
<feature type="transmembrane region" description="Helical" evidence="7">
    <location>
        <begin position="96"/>
        <end position="115"/>
    </location>
</feature>
<dbReference type="InterPro" id="IPR011701">
    <property type="entry name" value="MFS"/>
</dbReference>
<dbReference type="EMBL" id="JAVBVO010000001">
    <property type="protein sequence ID" value="MDZ5757256.1"/>
    <property type="molecule type" value="Genomic_DNA"/>
</dbReference>
<evidence type="ECO:0000259" key="8">
    <source>
        <dbReference type="PROSITE" id="PS50850"/>
    </source>
</evidence>
<feature type="transmembrane region" description="Helical" evidence="7">
    <location>
        <begin position="63"/>
        <end position="84"/>
    </location>
</feature>
<dbReference type="Gene3D" id="1.20.1250.20">
    <property type="entry name" value="MFS general substrate transporter like domains"/>
    <property type="match status" value="2"/>
</dbReference>
<evidence type="ECO:0000256" key="5">
    <source>
        <dbReference type="ARBA" id="ARBA00022989"/>
    </source>
</evidence>
<sequence length="418" mass="45443">MCYNRKQRNQKRVDASMKREIWQVNLKILWFGCFLAGVGFSLVMPFMALYIDTLGDFTSKEVSMWSGITFSSTFFVTAIVAPFWGKLADRKGRKLMLLRTALGMAIVIALMGTVQNVYQLIGLRLLQGFFSGFISNATALIATQVPREKSGATLGTLTTGSVTGTLMGPLAGGTIAEFFGFRITFFITGFLLFLVFLLCLFFVKENFEPVLKEDELSGKAVLAELKFPRVIIGMFVTTMMIQVAANSISPILSLYVKQLAGESSNVAFISGIVASVPGIATLLAAPRLGALGDRIGSERVLKAGLLFSVIILIPMAFVTQVWQLAVLRFLLGVSDAALISAVQAILTKNTPHAVAGRIFSYNQSFQAMGNVMGPLLGSVISASLGFSGVFLITPLFIISNFFLVQRNTKNIKKIQSNK</sequence>
<dbReference type="InterPro" id="IPR001958">
    <property type="entry name" value="Tet-R_TetA/multi-R_MdtG-like"/>
</dbReference>
<keyword evidence="6 7" id="KW-0472">Membrane</keyword>
<evidence type="ECO:0000256" key="3">
    <source>
        <dbReference type="ARBA" id="ARBA00022475"/>
    </source>
</evidence>
<proteinExistence type="predicted"/>
<dbReference type="PROSITE" id="PS50850">
    <property type="entry name" value="MFS"/>
    <property type="match status" value="1"/>
</dbReference>
<reference evidence="9" key="1">
    <citation type="submission" date="2023-08" db="EMBL/GenBank/DDBJ databases">
        <title>Genomic characterization of piscicolin 126 produced by Carnobacterium maltaromaticum CM22 strain isolated from salmon (Salmo salar).</title>
        <authorList>
            <person name="Gonzalez-Gragera E."/>
            <person name="Garcia-Lopez J.D."/>
            <person name="Teso-Perez C."/>
            <person name="Gimenez-Hernandez I."/>
            <person name="Peralta-Sanchez J.M."/>
            <person name="Valdivia E."/>
            <person name="Montalban-Lopez M."/>
            <person name="Martin-Platero A.M."/>
            <person name="Banos A."/>
            <person name="Martinez-Bueno M."/>
        </authorList>
    </citation>
    <scope>NUCLEOTIDE SEQUENCE</scope>
    <source>
        <strain evidence="9">CM22</strain>
    </source>
</reference>
<feature type="domain" description="Major facilitator superfamily (MFS) profile" evidence="8">
    <location>
        <begin position="25"/>
        <end position="412"/>
    </location>
</feature>
<dbReference type="InterPro" id="IPR020846">
    <property type="entry name" value="MFS_dom"/>
</dbReference>
<dbReference type="Pfam" id="PF07690">
    <property type="entry name" value="MFS_1"/>
    <property type="match status" value="1"/>
</dbReference>
<evidence type="ECO:0000313" key="10">
    <source>
        <dbReference type="Proteomes" id="UP001290462"/>
    </source>
</evidence>
<dbReference type="GO" id="GO:0022857">
    <property type="term" value="F:transmembrane transporter activity"/>
    <property type="evidence" value="ECO:0007669"/>
    <property type="project" value="InterPro"/>
</dbReference>
<keyword evidence="4 7" id="KW-0812">Transmembrane</keyword>
<dbReference type="InterPro" id="IPR036259">
    <property type="entry name" value="MFS_trans_sf"/>
</dbReference>
<dbReference type="SUPFAM" id="SSF103473">
    <property type="entry name" value="MFS general substrate transporter"/>
    <property type="match status" value="2"/>
</dbReference>
<feature type="transmembrane region" description="Helical" evidence="7">
    <location>
        <begin position="154"/>
        <end position="175"/>
    </location>
</feature>
<accession>A0AAW9JUV8</accession>
<feature type="transmembrane region" description="Helical" evidence="7">
    <location>
        <begin position="265"/>
        <end position="285"/>
    </location>
</feature>
<evidence type="ECO:0000256" key="4">
    <source>
        <dbReference type="ARBA" id="ARBA00022692"/>
    </source>
</evidence>
<keyword evidence="5 7" id="KW-1133">Transmembrane helix</keyword>
<feature type="transmembrane region" description="Helical" evidence="7">
    <location>
        <begin position="181"/>
        <end position="203"/>
    </location>
</feature>
<name>A0AAW9JUV8_CARML</name>
<evidence type="ECO:0000256" key="7">
    <source>
        <dbReference type="SAM" id="Phobius"/>
    </source>
</evidence>
<dbReference type="CDD" id="cd17391">
    <property type="entry name" value="MFS_MdtG_MDR_like"/>
    <property type="match status" value="1"/>
</dbReference>
<dbReference type="AlphaFoldDB" id="A0AAW9JUV8"/>
<dbReference type="Proteomes" id="UP001290462">
    <property type="component" value="Unassembled WGS sequence"/>
</dbReference>
<protein>
    <submittedName>
        <fullName evidence="9">Multidrug efflux MFS transporter</fullName>
    </submittedName>
</protein>